<evidence type="ECO:0000259" key="10">
    <source>
        <dbReference type="PROSITE" id="PS50850"/>
    </source>
</evidence>
<evidence type="ECO:0000256" key="7">
    <source>
        <dbReference type="ARBA" id="ARBA00023136"/>
    </source>
</evidence>
<dbReference type="PANTHER" id="PTHR42718:SF9">
    <property type="entry name" value="MAJOR FACILITATOR SUPERFAMILY MULTIDRUG TRANSPORTER MFSC"/>
    <property type="match status" value="1"/>
</dbReference>
<dbReference type="Gene3D" id="1.20.1720.10">
    <property type="entry name" value="Multidrug resistance protein D"/>
    <property type="match status" value="1"/>
</dbReference>
<keyword evidence="8" id="KW-0046">Antibiotic resistance</keyword>
<organism evidence="11 12">
    <name type="scientific">Kitasatospora kazusensis</name>
    <dbReference type="NCBI Taxonomy" id="407974"/>
    <lineage>
        <taxon>Bacteria</taxon>
        <taxon>Bacillati</taxon>
        <taxon>Actinomycetota</taxon>
        <taxon>Actinomycetes</taxon>
        <taxon>Kitasatosporales</taxon>
        <taxon>Streptomycetaceae</taxon>
        <taxon>Kitasatospora</taxon>
    </lineage>
</organism>
<sequence length="536" mass="55198">MPTPPATTPTADRAPASRHRWWGLVAISLGVSLIIVDSTIVNVAIPSIVDDLHITSSGAQWVQETYTLVFAALLLLMGRTGDRLGRRRVFLAGTAVFTVASAAAAIAPTGSLLIAGRLLQGIGGAMILPTSLSLINATFRGRERGQAFAIWGSTIGGTAALGPLLGGYLTTHFSWRWAFAINLPLGLLVAIGTLLFVTESRDERAEHGADLAGAVLSVTGFTGIVFGLIEGRTYGWWTLRQPFTALGLNLHHGLSPVPVAFAIGLASLALFVTVELRRNRQGRTALLDLRLFSIPSFRNGNAVAGIVSLGEFGILFSVPLWFQNVLGYSAFDAGLALLPLAVGSFAASGLSAALAPRIGTLNLVVAGIACEVVGVAGIGLVLAPDGPGWPVLPFLFVYGIGVGWATAQITGVVLADVPVAQSGQGSGTQSTTRQIGSALGIALLGTVLFTNLAGDLSHALQSDGLPPTQATAIASTVQASAGTAIQPLLANPATHQVGERARESFTQATSLAAYTAAGALSLGLLAALRLKRTMAG</sequence>
<evidence type="ECO:0000313" key="12">
    <source>
        <dbReference type="Proteomes" id="UP001422759"/>
    </source>
</evidence>
<feature type="transmembrane region" description="Helical" evidence="9">
    <location>
        <begin position="334"/>
        <end position="354"/>
    </location>
</feature>
<feature type="transmembrane region" description="Helical" evidence="9">
    <location>
        <begin position="297"/>
        <end position="322"/>
    </location>
</feature>
<evidence type="ECO:0000256" key="2">
    <source>
        <dbReference type="ARBA" id="ARBA00008537"/>
    </source>
</evidence>
<dbReference type="Gene3D" id="1.20.1250.20">
    <property type="entry name" value="MFS general substrate transporter like domains"/>
    <property type="match status" value="1"/>
</dbReference>
<feature type="transmembrane region" description="Helical" evidence="9">
    <location>
        <begin position="257"/>
        <end position="276"/>
    </location>
</feature>
<feature type="transmembrane region" description="Helical" evidence="9">
    <location>
        <begin position="114"/>
        <end position="135"/>
    </location>
</feature>
<dbReference type="PANTHER" id="PTHR42718">
    <property type="entry name" value="MAJOR FACILITATOR SUPERFAMILY MULTIDRUG TRANSPORTER MFSC"/>
    <property type="match status" value="1"/>
</dbReference>
<evidence type="ECO:0000256" key="9">
    <source>
        <dbReference type="SAM" id="Phobius"/>
    </source>
</evidence>
<evidence type="ECO:0000256" key="3">
    <source>
        <dbReference type="ARBA" id="ARBA00022448"/>
    </source>
</evidence>
<keyword evidence="3" id="KW-0813">Transport</keyword>
<keyword evidence="4" id="KW-1003">Cell membrane</keyword>
<proteinExistence type="inferred from homology"/>
<feature type="transmembrane region" description="Helical" evidence="9">
    <location>
        <begin position="209"/>
        <end position="229"/>
    </location>
</feature>
<comment type="subcellular location">
    <subcellularLocation>
        <location evidence="1">Cell membrane</location>
        <topology evidence="1">Multi-pass membrane protein</topology>
    </subcellularLocation>
</comment>
<evidence type="ECO:0000256" key="1">
    <source>
        <dbReference type="ARBA" id="ARBA00004651"/>
    </source>
</evidence>
<dbReference type="CDD" id="cd17321">
    <property type="entry name" value="MFS_MMR_MDR_like"/>
    <property type="match status" value="1"/>
</dbReference>
<feature type="transmembrane region" description="Helical" evidence="9">
    <location>
        <begin position="511"/>
        <end position="530"/>
    </location>
</feature>
<dbReference type="PROSITE" id="PS50850">
    <property type="entry name" value="MFS"/>
    <property type="match status" value="1"/>
</dbReference>
<feature type="transmembrane region" description="Helical" evidence="9">
    <location>
        <begin position="435"/>
        <end position="454"/>
    </location>
</feature>
<feature type="transmembrane region" description="Helical" evidence="9">
    <location>
        <begin position="61"/>
        <end position="77"/>
    </location>
</feature>
<feature type="transmembrane region" description="Helical" evidence="9">
    <location>
        <begin position="395"/>
        <end position="415"/>
    </location>
</feature>
<reference evidence="12" key="1">
    <citation type="journal article" date="2019" name="Int. J. Syst. Evol. Microbiol.">
        <title>The Global Catalogue of Microorganisms (GCM) 10K type strain sequencing project: providing services to taxonomists for standard genome sequencing and annotation.</title>
        <authorList>
            <consortium name="The Broad Institute Genomics Platform"/>
            <consortium name="The Broad Institute Genome Sequencing Center for Infectious Disease"/>
            <person name="Wu L."/>
            <person name="Ma J."/>
        </authorList>
    </citation>
    <scope>NUCLEOTIDE SEQUENCE [LARGE SCALE GENOMIC DNA]</scope>
    <source>
        <strain evidence="12">JCM 14560</strain>
    </source>
</reference>
<feature type="transmembrane region" description="Helical" evidence="9">
    <location>
        <begin position="89"/>
        <end position="108"/>
    </location>
</feature>
<dbReference type="NCBIfam" id="TIGR00711">
    <property type="entry name" value="efflux_EmrB"/>
    <property type="match status" value="1"/>
</dbReference>
<evidence type="ECO:0000256" key="6">
    <source>
        <dbReference type="ARBA" id="ARBA00022989"/>
    </source>
</evidence>
<dbReference type="Proteomes" id="UP001422759">
    <property type="component" value="Unassembled WGS sequence"/>
</dbReference>
<comment type="caution">
    <text evidence="11">The sequence shown here is derived from an EMBL/GenBank/DDBJ whole genome shotgun (WGS) entry which is preliminary data.</text>
</comment>
<evidence type="ECO:0000256" key="5">
    <source>
        <dbReference type="ARBA" id="ARBA00022692"/>
    </source>
</evidence>
<feature type="transmembrane region" description="Helical" evidence="9">
    <location>
        <begin position="175"/>
        <end position="197"/>
    </location>
</feature>
<dbReference type="InterPro" id="IPR020846">
    <property type="entry name" value="MFS_dom"/>
</dbReference>
<accession>A0ABP5LRQ7</accession>
<dbReference type="SUPFAM" id="SSF103473">
    <property type="entry name" value="MFS general substrate transporter"/>
    <property type="match status" value="1"/>
</dbReference>
<evidence type="ECO:0000313" key="11">
    <source>
        <dbReference type="EMBL" id="GAA2152619.1"/>
    </source>
</evidence>
<dbReference type="RefSeq" id="WP_344468148.1">
    <property type="nucleotide sequence ID" value="NZ_BAAANT010000035.1"/>
</dbReference>
<feature type="transmembrane region" description="Helical" evidence="9">
    <location>
        <begin position="21"/>
        <end position="49"/>
    </location>
</feature>
<gene>
    <name evidence="11" type="ORF">GCM10009760_49460</name>
</gene>
<keyword evidence="5 9" id="KW-0812">Transmembrane</keyword>
<protein>
    <submittedName>
        <fullName evidence="11">DHA2 family efflux MFS transporter permease subunit</fullName>
    </submittedName>
</protein>
<feature type="domain" description="Major facilitator superfamily (MFS) profile" evidence="10">
    <location>
        <begin position="23"/>
        <end position="535"/>
    </location>
</feature>
<dbReference type="Pfam" id="PF07690">
    <property type="entry name" value="MFS_1"/>
    <property type="match status" value="1"/>
</dbReference>
<evidence type="ECO:0000256" key="8">
    <source>
        <dbReference type="ARBA" id="ARBA00023251"/>
    </source>
</evidence>
<dbReference type="InterPro" id="IPR004638">
    <property type="entry name" value="EmrB-like"/>
</dbReference>
<name>A0ABP5LRQ7_9ACTN</name>
<dbReference type="InterPro" id="IPR036259">
    <property type="entry name" value="MFS_trans_sf"/>
</dbReference>
<feature type="transmembrane region" description="Helical" evidence="9">
    <location>
        <begin position="147"/>
        <end position="169"/>
    </location>
</feature>
<dbReference type="InterPro" id="IPR011701">
    <property type="entry name" value="MFS"/>
</dbReference>
<evidence type="ECO:0000256" key="4">
    <source>
        <dbReference type="ARBA" id="ARBA00022475"/>
    </source>
</evidence>
<keyword evidence="6 9" id="KW-1133">Transmembrane helix</keyword>
<keyword evidence="7 9" id="KW-0472">Membrane</keyword>
<feature type="transmembrane region" description="Helical" evidence="9">
    <location>
        <begin position="361"/>
        <end position="383"/>
    </location>
</feature>
<keyword evidence="12" id="KW-1185">Reference proteome</keyword>
<dbReference type="EMBL" id="BAAANT010000035">
    <property type="protein sequence ID" value="GAA2152619.1"/>
    <property type="molecule type" value="Genomic_DNA"/>
</dbReference>
<comment type="similarity">
    <text evidence="2">Belongs to the major facilitator superfamily. EmrB family.</text>
</comment>